<sequence>METKMVEGASCPLIQSVDCQEPETSTLIPGGAARRLTITEAPGSLKLEEYHFQTPPDKHERVAERPDKAVRHASS</sequence>
<protein>
    <submittedName>
        <fullName evidence="2">Uncharacterized protein</fullName>
    </submittedName>
</protein>
<accession>A0A5B7CK19</accession>
<evidence type="ECO:0000313" key="3">
    <source>
        <dbReference type="Proteomes" id="UP000324222"/>
    </source>
</evidence>
<keyword evidence="3" id="KW-1185">Reference proteome</keyword>
<feature type="region of interest" description="Disordered" evidence="1">
    <location>
        <begin position="47"/>
        <end position="75"/>
    </location>
</feature>
<dbReference type="AlphaFoldDB" id="A0A5B7CK19"/>
<dbReference type="Proteomes" id="UP000324222">
    <property type="component" value="Unassembled WGS sequence"/>
</dbReference>
<evidence type="ECO:0000256" key="1">
    <source>
        <dbReference type="SAM" id="MobiDB-lite"/>
    </source>
</evidence>
<comment type="caution">
    <text evidence="2">The sequence shown here is derived from an EMBL/GenBank/DDBJ whole genome shotgun (WGS) entry which is preliminary data.</text>
</comment>
<evidence type="ECO:0000313" key="2">
    <source>
        <dbReference type="EMBL" id="MPC10042.1"/>
    </source>
</evidence>
<dbReference type="EMBL" id="VSRR010000098">
    <property type="protein sequence ID" value="MPC10042.1"/>
    <property type="molecule type" value="Genomic_DNA"/>
</dbReference>
<reference evidence="2 3" key="1">
    <citation type="submission" date="2019-05" db="EMBL/GenBank/DDBJ databases">
        <title>Another draft genome of Portunus trituberculatus and its Hox gene families provides insights of decapod evolution.</title>
        <authorList>
            <person name="Jeong J.-H."/>
            <person name="Song I."/>
            <person name="Kim S."/>
            <person name="Choi T."/>
            <person name="Kim D."/>
            <person name="Ryu S."/>
            <person name="Kim W."/>
        </authorList>
    </citation>
    <scope>NUCLEOTIDE SEQUENCE [LARGE SCALE GENOMIC DNA]</scope>
    <source>
        <tissue evidence="2">Muscle</tissue>
    </source>
</reference>
<organism evidence="2 3">
    <name type="scientific">Portunus trituberculatus</name>
    <name type="common">Swimming crab</name>
    <name type="synonym">Neptunus trituberculatus</name>
    <dbReference type="NCBI Taxonomy" id="210409"/>
    <lineage>
        <taxon>Eukaryota</taxon>
        <taxon>Metazoa</taxon>
        <taxon>Ecdysozoa</taxon>
        <taxon>Arthropoda</taxon>
        <taxon>Crustacea</taxon>
        <taxon>Multicrustacea</taxon>
        <taxon>Malacostraca</taxon>
        <taxon>Eumalacostraca</taxon>
        <taxon>Eucarida</taxon>
        <taxon>Decapoda</taxon>
        <taxon>Pleocyemata</taxon>
        <taxon>Brachyura</taxon>
        <taxon>Eubrachyura</taxon>
        <taxon>Portunoidea</taxon>
        <taxon>Portunidae</taxon>
        <taxon>Portuninae</taxon>
        <taxon>Portunus</taxon>
    </lineage>
</organism>
<proteinExistence type="predicted"/>
<name>A0A5B7CK19_PORTR</name>
<gene>
    <name evidence="2" type="ORF">E2C01_002667</name>
</gene>